<sequence>MRRIARVLGGLILLALPGLLLVWATAGGALSWPAVPAGALLLPACAIAGLALFVLFGLIVPERFLSKGEGGEGVTHRTMKDGRTVFWW</sequence>
<protein>
    <submittedName>
        <fullName evidence="2">Uncharacterized protein</fullName>
    </submittedName>
</protein>
<keyword evidence="1" id="KW-0812">Transmembrane</keyword>
<dbReference type="AlphaFoldDB" id="A0A9X2GN60"/>
<reference evidence="2" key="1">
    <citation type="submission" date="2022-06" db="EMBL/GenBank/DDBJ databases">
        <title>Sequencing the genomes of 1000 actinobacteria strains.</title>
        <authorList>
            <person name="Klenk H.-P."/>
        </authorList>
    </citation>
    <scope>NUCLEOTIDE SEQUENCE</scope>
    <source>
        <strain evidence="2">DSM 46694</strain>
    </source>
</reference>
<feature type="transmembrane region" description="Helical" evidence="1">
    <location>
        <begin position="41"/>
        <end position="60"/>
    </location>
</feature>
<evidence type="ECO:0000313" key="3">
    <source>
        <dbReference type="Proteomes" id="UP001139648"/>
    </source>
</evidence>
<proteinExistence type="predicted"/>
<organism evidence="2 3">
    <name type="scientific">Nonomuraea thailandensis</name>
    <dbReference type="NCBI Taxonomy" id="1188745"/>
    <lineage>
        <taxon>Bacteria</taxon>
        <taxon>Bacillati</taxon>
        <taxon>Actinomycetota</taxon>
        <taxon>Actinomycetes</taxon>
        <taxon>Streptosporangiales</taxon>
        <taxon>Streptosporangiaceae</taxon>
        <taxon>Nonomuraea</taxon>
    </lineage>
</organism>
<keyword evidence="1" id="KW-1133">Transmembrane helix</keyword>
<name>A0A9X2GN60_9ACTN</name>
<dbReference type="RefSeq" id="WP_253744816.1">
    <property type="nucleotide sequence ID" value="NZ_BAABKA010000026.1"/>
</dbReference>
<evidence type="ECO:0000313" key="2">
    <source>
        <dbReference type="EMBL" id="MCP2357708.1"/>
    </source>
</evidence>
<evidence type="ECO:0000256" key="1">
    <source>
        <dbReference type="SAM" id="Phobius"/>
    </source>
</evidence>
<keyword evidence="1" id="KW-0472">Membrane</keyword>
<accession>A0A9X2GN60</accession>
<dbReference type="Proteomes" id="UP001139648">
    <property type="component" value="Unassembled WGS sequence"/>
</dbReference>
<keyword evidence="3" id="KW-1185">Reference proteome</keyword>
<comment type="caution">
    <text evidence="2">The sequence shown here is derived from an EMBL/GenBank/DDBJ whole genome shotgun (WGS) entry which is preliminary data.</text>
</comment>
<dbReference type="EMBL" id="JAMZEB010000002">
    <property type="protein sequence ID" value="MCP2357708.1"/>
    <property type="molecule type" value="Genomic_DNA"/>
</dbReference>
<gene>
    <name evidence="2" type="ORF">HD597_004728</name>
</gene>